<gene>
    <name evidence="3" type="ORF">XDD1_1958</name>
</gene>
<dbReference type="KEGG" id="xdo:XDD1_1958"/>
<proteinExistence type="predicted"/>
<evidence type="ECO:0000313" key="3">
    <source>
        <dbReference type="EMBL" id="CDG17657.1"/>
    </source>
</evidence>
<dbReference type="EMBL" id="FO704550">
    <property type="protein sequence ID" value="CDG17657.1"/>
    <property type="molecule type" value="Genomic_DNA"/>
</dbReference>
<name>A0A068QRJ3_9GAMM</name>
<dbReference type="InterPro" id="IPR025668">
    <property type="entry name" value="Tnp_DDE_dom"/>
</dbReference>
<dbReference type="Pfam" id="PF13586">
    <property type="entry name" value="DDE_Tnp_1_2"/>
    <property type="match status" value="1"/>
</dbReference>
<dbReference type="HOGENOM" id="CLU_055261_9_3_6"/>
<reference evidence="3 4" key="1">
    <citation type="submission" date="2013-07" db="EMBL/GenBank/DDBJ databases">
        <authorList>
            <person name="Genoscope - CEA"/>
        </authorList>
    </citation>
    <scope>NUCLEOTIDE SEQUENCE [LARGE SCALE GENOMIC DNA]</scope>
    <source>
        <strain evidence="4">FRM16 / DSM 17909</strain>
    </source>
</reference>
<dbReference type="AlphaFoldDB" id="A0A068QRJ3"/>
<protein>
    <submittedName>
        <fullName evidence="3">Transposase</fullName>
    </submittedName>
</protein>
<feature type="domain" description="Transposase DDE" evidence="2">
    <location>
        <begin position="28"/>
        <end position="81"/>
    </location>
</feature>
<sequence>MLCPVGLTYPLSERSTAQEVPYRNNSRKSDQRIDKGLYCYRHLVENAFAKIKHFRAIATRYDKLERNYASMLALAFIIIWLPMWVD</sequence>
<evidence type="ECO:0000259" key="2">
    <source>
        <dbReference type="Pfam" id="PF13586"/>
    </source>
</evidence>
<keyword evidence="1" id="KW-0472">Membrane</keyword>
<accession>A0A068QRJ3</accession>
<keyword evidence="1" id="KW-0812">Transmembrane</keyword>
<dbReference type="STRING" id="351671.XDD1_1958"/>
<evidence type="ECO:0000256" key="1">
    <source>
        <dbReference type="SAM" id="Phobius"/>
    </source>
</evidence>
<evidence type="ECO:0000313" key="4">
    <source>
        <dbReference type="Proteomes" id="UP000032721"/>
    </source>
</evidence>
<feature type="transmembrane region" description="Helical" evidence="1">
    <location>
        <begin position="68"/>
        <end position="85"/>
    </location>
</feature>
<keyword evidence="1" id="KW-1133">Transmembrane helix</keyword>
<dbReference type="Proteomes" id="UP000032721">
    <property type="component" value="Chromosome"/>
</dbReference>
<organism evidence="3 4">
    <name type="scientific">Xenorhabdus doucetiae</name>
    <dbReference type="NCBI Taxonomy" id="351671"/>
    <lineage>
        <taxon>Bacteria</taxon>
        <taxon>Pseudomonadati</taxon>
        <taxon>Pseudomonadota</taxon>
        <taxon>Gammaproteobacteria</taxon>
        <taxon>Enterobacterales</taxon>
        <taxon>Morganellaceae</taxon>
        <taxon>Xenorhabdus</taxon>
    </lineage>
</organism>